<gene>
    <name evidence="7" type="ORF">S06H3_15361</name>
</gene>
<dbReference type="PANTHER" id="PTHR30250">
    <property type="entry name" value="PST FAMILY PREDICTED COLANIC ACID TRANSPORTER"/>
    <property type="match status" value="1"/>
</dbReference>
<evidence type="ECO:0000256" key="5">
    <source>
        <dbReference type="ARBA" id="ARBA00023136"/>
    </source>
</evidence>
<reference evidence="7" key="1">
    <citation type="journal article" date="2014" name="Front. Microbiol.">
        <title>High frequency of phylogenetically diverse reductive dehalogenase-homologous genes in deep subseafloor sedimentary metagenomes.</title>
        <authorList>
            <person name="Kawai M."/>
            <person name="Futagami T."/>
            <person name="Toyoda A."/>
            <person name="Takaki Y."/>
            <person name="Nishi S."/>
            <person name="Hori S."/>
            <person name="Arai W."/>
            <person name="Tsubouchi T."/>
            <person name="Morono Y."/>
            <person name="Uchiyama I."/>
            <person name="Ito T."/>
            <person name="Fujiyama A."/>
            <person name="Inagaki F."/>
            <person name="Takami H."/>
        </authorList>
    </citation>
    <scope>NUCLEOTIDE SEQUENCE</scope>
    <source>
        <strain evidence="7">Expedition CK06-06</strain>
    </source>
</reference>
<name>X1M4H7_9ZZZZ</name>
<accession>X1M4H7</accession>
<feature type="transmembrane region" description="Helical" evidence="6">
    <location>
        <begin position="234"/>
        <end position="252"/>
    </location>
</feature>
<keyword evidence="2" id="KW-1003">Cell membrane</keyword>
<comment type="subcellular location">
    <subcellularLocation>
        <location evidence="1">Cell membrane</location>
        <topology evidence="1">Multi-pass membrane protein</topology>
    </subcellularLocation>
</comment>
<dbReference type="EMBL" id="BARV01007554">
    <property type="protein sequence ID" value="GAI09575.1"/>
    <property type="molecule type" value="Genomic_DNA"/>
</dbReference>
<feature type="non-terminal residue" evidence="7">
    <location>
        <position position="305"/>
    </location>
</feature>
<keyword evidence="5 6" id="KW-0472">Membrane</keyword>
<dbReference type="Pfam" id="PF13440">
    <property type="entry name" value="Polysacc_synt_3"/>
    <property type="match status" value="1"/>
</dbReference>
<dbReference type="InterPro" id="IPR050833">
    <property type="entry name" value="Poly_Biosynth_Transport"/>
</dbReference>
<keyword evidence="3 6" id="KW-0812">Transmembrane</keyword>
<evidence type="ECO:0000256" key="2">
    <source>
        <dbReference type="ARBA" id="ARBA00022475"/>
    </source>
</evidence>
<comment type="caution">
    <text evidence="7">The sequence shown here is derived from an EMBL/GenBank/DDBJ whole genome shotgun (WGS) entry which is preliminary data.</text>
</comment>
<evidence type="ECO:0000256" key="3">
    <source>
        <dbReference type="ARBA" id="ARBA00022692"/>
    </source>
</evidence>
<evidence type="ECO:0000256" key="4">
    <source>
        <dbReference type="ARBA" id="ARBA00022989"/>
    </source>
</evidence>
<dbReference type="PANTHER" id="PTHR30250:SF11">
    <property type="entry name" value="O-ANTIGEN TRANSPORTER-RELATED"/>
    <property type="match status" value="1"/>
</dbReference>
<evidence type="ECO:0000256" key="6">
    <source>
        <dbReference type="SAM" id="Phobius"/>
    </source>
</evidence>
<protein>
    <recommendedName>
        <fullName evidence="8">Polysaccharide biosynthesis protein C-terminal domain-containing protein</fullName>
    </recommendedName>
</protein>
<evidence type="ECO:0000313" key="7">
    <source>
        <dbReference type="EMBL" id="GAI09575.1"/>
    </source>
</evidence>
<feature type="transmembrane region" description="Helical" evidence="6">
    <location>
        <begin position="207"/>
        <end position="228"/>
    </location>
</feature>
<sequence length="305" mass="36027">MKLISIGLILKFIGSLNIFLVFGIYLIAQTSVFLVGIPWSISILRHLKSTSSKEKFSLWKTWRQHGKWGSFRAIVEQLSASFKPWILNFILGVESVAIFTVAQDLYAVLTKVFPIQQVIFPIISRKIKEIKTTLRIIHKSQKCLLWLNVPMFFLAFFVGPFFINWFFPQYSSSIPVFQILLFFLFLNVLRVGQGSLYFAFRQQKIISYIYFSKIFLFFLLLVPFSFFWGVRGAAFAAVLVTLIAILTQEYFLRKFYHISSWNFKEFTMIDEYDKQLFFLNFKKDKKELFRKFNFMKTIFITICRG</sequence>
<feature type="transmembrane region" description="Helical" evidence="6">
    <location>
        <begin position="105"/>
        <end position="123"/>
    </location>
</feature>
<dbReference type="GO" id="GO:0005886">
    <property type="term" value="C:plasma membrane"/>
    <property type="evidence" value="ECO:0007669"/>
    <property type="project" value="UniProtKB-SubCell"/>
</dbReference>
<proteinExistence type="predicted"/>
<organism evidence="7">
    <name type="scientific">marine sediment metagenome</name>
    <dbReference type="NCBI Taxonomy" id="412755"/>
    <lineage>
        <taxon>unclassified sequences</taxon>
        <taxon>metagenomes</taxon>
        <taxon>ecological metagenomes</taxon>
    </lineage>
</organism>
<feature type="transmembrane region" description="Helical" evidence="6">
    <location>
        <begin position="144"/>
        <end position="167"/>
    </location>
</feature>
<dbReference type="AlphaFoldDB" id="X1M4H7"/>
<evidence type="ECO:0008006" key="8">
    <source>
        <dbReference type="Google" id="ProtNLM"/>
    </source>
</evidence>
<evidence type="ECO:0000256" key="1">
    <source>
        <dbReference type="ARBA" id="ARBA00004651"/>
    </source>
</evidence>
<feature type="transmembrane region" description="Helical" evidence="6">
    <location>
        <begin position="179"/>
        <end position="200"/>
    </location>
</feature>
<keyword evidence="4 6" id="KW-1133">Transmembrane helix</keyword>
<feature type="transmembrane region" description="Helical" evidence="6">
    <location>
        <begin position="12"/>
        <end position="41"/>
    </location>
</feature>